<protein>
    <submittedName>
        <fullName evidence="1">Uncharacterized protein</fullName>
    </submittedName>
</protein>
<dbReference type="Proteomes" id="UP000823927">
    <property type="component" value="Unassembled WGS sequence"/>
</dbReference>
<sequence length="115" mass="13187">MIALGKPGDEKYTGILKLLEVLLSSKRPPEEKKRILQQDFQIKMTYQLESEVQTMCNLSKGIEEEAIHQGMQQATLSSIRNLMISLNMTEDQAMAALQLSDTDKEKYRELLLQEK</sequence>
<reference evidence="1" key="2">
    <citation type="journal article" date="2021" name="PeerJ">
        <title>Extensive microbial diversity within the chicken gut microbiome revealed by metagenomics and culture.</title>
        <authorList>
            <person name="Gilroy R."/>
            <person name="Ravi A."/>
            <person name="Getino M."/>
            <person name="Pursley I."/>
            <person name="Horton D.L."/>
            <person name="Alikhan N.F."/>
            <person name="Baker D."/>
            <person name="Gharbi K."/>
            <person name="Hall N."/>
            <person name="Watson M."/>
            <person name="Adriaenssens E.M."/>
            <person name="Foster-Nyarko E."/>
            <person name="Jarju S."/>
            <person name="Secka A."/>
            <person name="Antonio M."/>
            <person name="Oren A."/>
            <person name="Chaudhuri R.R."/>
            <person name="La Ragione R."/>
            <person name="Hildebrand F."/>
            <person name="Pallen M.J."/>
        </authorList>
    </citation>
    <scope>NUCLEOTIDE SEQUENCE</scope>
    <source>
        <strain evidence="1">CHK178-757</strain>
    </source>
</reference>
<dbReference type="AlphaFoldDB" id="A0A9D1F4M4"/>
<reference evidence="1" key="1">
    <citation type="submission" date="2020-10" db="EMBL/GenBank/DDBJ databases">
        <authorList>
            <person name="Gilroy R."/>
        </authorList>
    </citation>
    <scope>NUCLEOTIDE SEQUENCE</scope>
    <source>
        <strain evidence="1">CHK178-757</strain>
    </source>
</reference>
<accession>A0A9D1F4M4</accession>
<proteinExistence type="predicted"/>
<name>A0A9D1F4M4_9FIRM</name>
<organism evidence="1 2">
    <name type="scientific">Candidatus Scybalocola faecigallinarum</name>
    <dbReference type="NCBI Taxonomy" id="2840941"/>
    <lineage>
        <taxon>Bacteria</taxon>
        <taxon>Bacillati</taxon>
        <taxon>Bacillota</taxon>
        <taxon>Clostridia</taxon>
        <taxon>Lachnospirales</taxon>
        <taxon>Lachnospiraceae</taxon>
        <taxon>Lachnospiraceae incertae sedis</taxon>
        <taxon>Candidatus Scybalocola (ex Gilroy et al. 2021)</taxon>
    </lineage>
</organism>
<evidence type="ECO:0000313" key="2">
    <source>
        <dbReference type="Proteomes" id="UP000823927"/>
    </source>
</evidence>
<gene>
    <name evidence="1" type="ORF">IAB46_05690</name>
</gene>
<comment type="caution">
    <text evidence="1">The sequence shown here is derived from an EMBL/GenBank/DDBJ whole genome shotgun (WGS) entry which is preliminary data.</text>
</comment>
<dbReference type="EMBL" id="DVIT01000022">
    <property type="protein sequence ID" value="HIS47042.1"/>
    <property type="molecule type" value="Genomic_DNA"/>
</dbReference>
<evidence type="ECO:0000313" key="1">
    <source>
        <dbReference type="EMBL" id="HIS47042.1"/>
    </source>
</evidence>